<organism evidence="1 2">
    <name type="scientific">Tectimicrobiota bacterium</name>
    <dbReference type="NCBI Taxonomy" id="2528274"/>
    <lineage>
        <taxon>Bacteria</taxon>
        <taxon>Pseudomonadati</taxon>
        <taxon>Nitrospinota/Tectimicrobiota group</taxon>
        <taxon>Candidatus Tectimicrobiota</taxon>
    </lineage>
</organism>
<reference evidence="1" key="1">
    <citation type="submission" date="2020-07" db="EMBL/GenBank/DDBJ databases">
        <title>Huge and variable diversity of episymbiotic CPR bacteria and DPANN archaea in groundwater ecosystems.</title>
        <authorList>
            <person name="He C.Y."/>
            <person name="Keren R."/>
            <person name="Whittaker M."/>
            <person name="Farag I.F."/>
            <person name="Doudna J."/>
            <person name="Cate J.H.D."/>
            <person name="Banfield J.F."/>
        </authorList>
    </citation>
    <scope>NUCLEOTIDE SEQUENCE</scope>
    <source>
        <strain evidence="1">NC_groundwater_1370_Ag_S-0.2um_69_93</strain>
    </source>
</reference>
<evidence type="ECO:0000313" key="2">
    <source>
        <dbReference type="Proteomes" id="UP000752292"/>
    </source>
</evidence>
<dbReference type="AlphaFoldDB" id="A0A933E8D3"/>
<name>A0A933E8D3_UNCTE</name>
<feature type="non-terminal residue" evidence="1">
    <location>
        <position position="1"/>
    </location>
</feature>
<evidence type="ECO:0000313" key="1">
    <source>
        <dbReference type="EMBL" id="MBI4252051.1"/>
    </source>
</evidence>
<accession>A0A933E8D3</accession>
<sequence>FGVGGTPTWMVIRELKMPLVSTGVGYVTARTHGADENLKVEHLIEGAKFMAAICEEFASR</sequence>
<gene>
    <name evidence="1" type="ORF">HY618_06280</name>
</gene>
<dbReference type="EMBL" id="JACQRX010000275">
    <property type="protein sequence ID" value="MBI4252051.1"/>
    <property type="molecule type" value="Genomic_DNA"/>
</dbReference>
<dbReference type="Proteomes" id="UP000752292">
    <property type="component" value="Unassembled WGS sequence"/>
</dbReference>
<dbReference type="Gene3D" id="3.40.630.10">
    <property type="entry name" value="Zn peptidases"/>
    <property type="match status" value="1"/>
</dbReference>
<proteinExistence type="predicted"/>
<dbReference type="SUPFAM" id="SSF53187">
    <property type="entry name" value="Zn-dependent exopeptidases"/>
    <property type="match status" value="1"/>
</dbReference>
<comment type="caution">
    <text evidence="1">The sequence shown here is derived from an EMBL/GenBank/DDBJ whole genome shotgun (WGS) entry which is preliminary data.</text>
</comment>
<protein>
    <submittedName>
        <fullName evidence="1">Peptidase M20</fullName>
    </submittedName>
</protein>